<protein>
    <submittedName>
        <fullName evidence="2">Thioredoxin domain-containing protein</fullName>
    </submittedName>
</protein>
<dbReference type="Proteomes" id="UP000298616">
    <property type="component" value="Chromosome"/>
</dbReference>
<dbReference type="InterPro" id="IPR004879">
    <property type="entry name" value="Ssp411-like_TRX"/>
</dbReference>
<dbReference type="OrthoDB" id="9762614at2"/>
<evidence type="ECO:0000313" key="3">
    <source>
        <dbReference type="Proteomes" id="UP000298616"/>
    </source>
</evidence>
<sequence length="671" mass="76949">MSNEHTNSLIHESSPYLLQHAHNPVDWVPWSEIAFDEAKKQNKPLLISIGYSSCHWCHVMERESFEDKDIADMMNEWFICVKVDREERPDVDQLYMEAVQAMGINGGWPLNVFVLPDGSPFYGGTYFRPDQWAKVLKGLHDGFNQQYDEIRKSADSLKNALSVSLPEKLNLAPIEEKIPPLSSFEDGLNKLSDLFDNDSGGIKGAPKFPMPVIWRSIVAKNLVKEDPKQSESTLITLKSMIAGGIYDHIGGGFSRYSVDGEWFAPHFEKMAYDNGQLLSLYSEAQQLYPGENFKPVIDETLQWITEILLSEEGGFYTATDADTEGVEGKFFTWEYDELKSILDEEELQFAIDKLGVTENGNWEEGRNILYMNKEAVLDIHSSNETFNNIRKKLYAARVQRIPPGLDNKILLNQNCLINSGLVKAYLVYKDDKYYKLALKNLHYIRENLAWSDKLIHSVGKDTEAFADSYALFILLLLDHYNITQEEHYLKEAAQYMRLAFKKFYDTKETFFSFSADDHNSPVAKQFEIFDQVIPSSNSLFAECLYKLGRYFDQEDWLETAYTMVGKVEKMIKSEFRYMSNWAKVSLYMNLPQVDVVVTGEEAQSVIEKLQTPFNPFVNYMASDKTESSLPHFEGRLSDSETKIYICSDRVCKAPTSNTEEAIVQLSTLFNN</sequence>
<accession>A0A4D7JTU6</accession>
<keyword evidence="3" id="KW-1185">Reference proteome</keyword>
<dbReference type="KEGG" id="fpf:DCC35_15540"/>
<dbReference type="CDD" id="cd02955">
    <property type="entry name" value="SSP411"/>
    <property type="match status" value="1"/>
</dbReference>
<organism evidence="2 3">
    <name type="scientific">Mangrovivirga cuniculi</name>
    <dbReference type="NCBI Taxonomy" id="2715131"/>
    <lineage>
        <taxon>Bacteria</taxon>
        <taxon>Pseudomonadati</taxon>
        <taxon>Bacteroidota</taxon>
        <taxon>Cytophagia</taxon>
        <taxon>Cytophagales</taxon>
        <taxon>Mangrovivirgaceae</taxon>
        <taxon>Mangrovivirga</taxon>
    </lineage>
</organism>
<feature type="domain" description="Spermatogenesis-associated protein 20-like TRX" evidence="1">
    <location>
        <begin position="6"/>
        <end position="161"/>
    </location>
</feature>
<dbReference type="PIRSF" id="PIRSF006402">
    <property type="entry name" value="UCP006402_thioredoxin"/>
    <property type="match status" value="1"/>
</dbReference>
<dbReference type="InterPro" id="IPR024705">
    <property type="entry name" value="Ssp411"/>
</dbReference>
<evidence type="ECO:0000313" key="2">
    <source>
        <dbReference type="EMBL" id="QCK16052.1"/>
    </source>
</evidence>
<dbReference type="GO" id="GO:0005975">
    <property type="term" value="P:carbohydrate metabolic process"/>
    <property type="evidence" value="ECO:0007669"/>
    <property type="project" value="InterPro"/>
</dbReference>
<gene>
    <name evidence="2" type="ORF">DCC35_15540</name>
</gene>
<evidence type="ECO:0000259" key="1">
    <source>
        <dbReference type="Pfam" id="PF03190"/>
    </source>
</evidence>
<dbReference type="AlphaFoldDB" id="A0A4D7JTU6"/>
<dbReference type="Pfam" id="PF03190">
    <property type="entry name" value="Thioredox_DsbH"/>
    <property type="match status" value="1"/>
</dbReference>
<dbReference type="SUPFAM" id="SSF48208">
    <property type="entry name" value="Six-hairpin glycosidases"/>
    <property type="match status" value="1"/>
</dbReference>
<dbReference type="PANTHER" id="PTHR42899">
    <property type="entry name" value="SPERMATOGENESIS-ASSOCIATED PROTEIN 20"/>
    <property type="match status" value="1"/>
</dbReference>
<dbReference type="InterPro" id="IPR008928">
    <property type="entry name" value="6-hairpin_glycosidase_sf"/>
</dbReference>
<dbReference type="InterPro" id="IPR036249">
    <property type="entry name" value="Thioredoxin-like_sf"/>
</dbReference>
<dbReference type="Gene3D" id="3.40.30.10">
    <property type="entry name" value="Glutaredoxin"/>
    <property type="match status" value="1"/>
</dbReference>
<name>A0A4D7JTU6_9BACT</name>
<dbReference type="PANTHER" id="PTHR42899:SF1">
    <property type="entry name" value="SPERMATOGENESIS-ASSOCIATED PROTEIN 20"/>
    <property type="match status" value="1"/>
</dbReference>
<dbReference type="SUPFAM" id="SSF52833">
    <property type="entry name" value="Thioredoxin-like"/>
    <property type="match status" value="1"/>
</dbReference>
<dbReference type="RefSeq" id="WP_137091651.1">
    <property type="nucleotide sequence ID" value="NZ_CP028923.1"/>
</dbReference>
<dbReference type="EMBL" id="CP028923">
    <property type="protein sequence ID" value="QCK16052.1"/>
    <property type="molecule type" value="Genomic_DNA"/>
</dbReference>
<reference evidence="2 3" key="1">
    <citation type="submission" date="2018-04" db="EMBL/GenBank/DDBJ databases">
        <title>Complete genome uncultured novel isolate.</title>
        <authorList>
            <person name="Merlino G."/>
        </authorList>
    </citation>
    <scope>NUCLEOTIDE SEQUENCE [LARGE SCALE GENOMIC DNA]</scope>
    <source>
        <strain evidence="3">R1DC9</strain>
    </source>
</reference>
<proteinExistence type="predicted"/>